<feature type="chain" id="PRO_5032919329" evidence="1">
    <location>
        <begin position="26"/>
        <end position="142"/>
    </location>
</feature>
<dbReference type="Proteomes" id="UP000604825">
    <property type="component" value="Unassembled WGS sequence"/>
</dbReference>
<dbReference type="EMBL" id="CAJGYO010000015">
    <property type="protein sequence ID" value="CAD6269742.1"/>
    <property type="molecule type" value="Genomic_DNA"/>
</dbReference>
<name>A0A811RIT8_9POAL</name>
<dbReference type="OrthoDB" id="692523at2759"/>
<evidence type="ECO:0000313" key="3">
    <source>
        <dbReference type="Proteomes" id="UP000604825"/>
    </source>
</evidence>
<organism evidence="2 3">
    <name type="scientific">Miscanthus lutarioriparius</name>
    <dbReference type="NCBI Taxonomy" id="422564"/>
    <lineage>
        <taxon>Eukaryota</taxon>
        <taxon>Viridiplantae</taxon>
        <taxon>Streptophyta</taxon>
        <taxon>Embryophyta</taxon>
        <taxon>Tracheophyta</taxon>
        <taxon>Spermatophyta</taxon>
        <taxon>Magnoliopsida</taxon>
        <taxon>Liliopsida</taxon>
        <taxon>Poales</taxon>
        <taxon>Poaceae</taxon>
        <taxon>PACMAD clade</taxon>
        <taxon>Panicoideae</taxon>
        <taxon>Andropogonodae</taxon>
        <taxon>Andropogoneae</taxon>
        <taxon>Saccharinae</taxon>
        <taxon>Miscanthus</taxon>
    </lineage>
</organism>
<gene>
    <name evidence="2" type="ORF">NCGR_LOCUS53044</name>
</gene>
<proteinExistence type="predicted"/>
<comment type="caution">
    <text evidence="2">The sequence shown here is derived from an EMBL/GenBank/DDBJ whole genome shotgun (WGS) entry which is preliminary data.</text>
</comment>
<feature type="signal peptide" evidence="1">
    <location>
        <begin position="1"/>
        <end position="25"/>
    </location>
</feature>
<dbReference type="PANTHER" id="PTHR34998">
    <property type="entry name" value="OS04G0357400 PROTEIN-RELATED"/>
    <property type="match status" value="1"/>
</dbReference>
<dbReference type="AlphaFoldDB" id="A0A811RIT8"/>
<keyword evidence="1" id="KW-0732">Signal</keyword>
<protein>
    <submittedName>
        <fullName evidence="2">Uncharacterized protein</fullName>
    </submittedName>
</protein>
<reference evidence="2" key="1">
    <citation type="submission" date="2020-10" db="EMBL/GenBank/DDBJ databases">
        <authorList>
            <person name="Han B."/>
            <person name="Lu T."/>
            <person name="Zhao Q."/>
            <person name="Huang X."/>
            <person name="Zhao Y."/>
        </authorList>
    </citation>
    <scope>NUCLEOTIDE SEQUENCE</scope>
</reference>
<accession>A0A811RIT8</accession>
<evidence type="ECO:0000313" key="2">
    <source>
        <dbReference type="EMBL" id="CAD6269742.1"/>
    </source>
</evidence>
<sequence length="142" mass="14329">MAGTYLPLAALLLATAVAILAATSAVPVVAAAAADKYSGRMVIIHAPGSSRVVSAGGALNKWQQQRRLVEDEVAPEFGSLLGAGNGGGHVSTDALNPNRPLCLPHAQCAAHGPGGSNTRPCTYIEHCAHTPTVAGHARAVHG</sequence>
<keyword evidence="3" id="KW-1185">Reference proteome</keyword>
<evidence type="ECO:0000256" key="1">
    <source>
        <dbReference type="SAM" id="SignalP"/>
    </source>
</evidence>
<dbReference type="PANTHER" id="PTHR34998:SF7">
    <property type="entry name" value="EXPRESSED PROTEIN"/>
    <property type="match status" value="1"/>
</dbReference>